<accession>A0A974CB33</accession>
<name>A0A974CB33_XENLA</name>
<dbReference type="AlphaFoldDB" id="A0A974CB33"/>
<proteinExistence type="predicted"/>
<dbReference type="EMBL" id="CM004479">
    <property type="protein sequence ID" value="OCT69832.1"/>
    <property type="molecule type" value="Genomic_DNA"/>
</dbReference>
<gene>
    <name evidence="1" type="ORF">XELAEV_18036757mg</name>
</gene>
<evidence type="ECO:0000313" key="1">
    <source>
        <dbReference type="EMBL" id="OCT69832.1"/>
    </source>
</evidence>
<reference evidence="2" key="1">
    <citation type="journal article" date="2016" name="Nature">
        <title>Genome evolution in the allotetraploid frog Xenopus laevis.</title>
        <authorList>
            <person name="Session A.M."/>
            <person name="Uno Y."/>
            <person name="Kwon T."/>
            <person name="Chapman J.A."/>
            <person name="Toyoda A."/>
            <person name="Takahashi S."/>
            <person name="Fukui A."/>
            <person name="Hikosaka A."/>
            <person name="Suzuki A."/>
            <person name="Kondo M."/>
            <person name="van Heeringen S.J."/>
            <person name="Quigley I."/>
            <person name="Heinz S."/>
            <person name="Ogino H."/>
            <person name="Ochi H."/>
            <person name="Hellsten U."/>
            <person name="Lyons J.B."/>
            <person name="Simakov O."/>
            <person name="Putnam N."/>
            <person name="Stites J."/>
            <person name="Kuroki Y."/>
            <person name="Tanaka T."/>
            <person name="Michiue T."/>
            <person name="Watanabe M."/>
            <person name="Bogdanovic O."/>
            <person name="Lister R."/>
            <person name="Georgiou G."/>
            <person name="Paranjpe S.S."/>
            <person name="van Kruijsbergen I."/>
            <person name="Shu S."/>
            <person name="Carlson J."/>
            <person name="Kinoshita T."/>
            <person name="Ohta Y."/>
            <person name="Mawaribuchi S."/>
            <person name="Jenkins J."/>
            <person name="Grimwood J."/>
            <person name="Schmutz J."/>
            <person name="Mitros T."/>
            <person name="Mozaffari S.V."/>
            <person name="Suzuki Y."/>
            <person name="Haramoto Y."/>
            <person name="Yamamoto T.S."/>
            <person name="Takagi C."/>
            <person name="Heald R."/>
            <person name="Miller K."/>
            <person name="Haudenschild C."/>
            <person name="Kitzman J."/>
            <person name="Nakayama T."/>
            <person name="Izutsu Y."/>
            <person name="Robert J."/>
            <person name="Fortriede J."/>
            <person name="Burns K."/>
            <person name="Lotay V."/>
            <person name="Karimi K."/>
            <person name="Yasuoka Y."/>
            <person name="Dichmann D.S."/>
            <person name="Flajnik M.F."/>
            <person name="Houston D.W."/>
            <person name="Shendure J."/>
            <person name="DuPasquier L."/>
            <person name="Vize P.D."/>
            <person name="Zorn A.M."/>
            <person name="Ito M."/>
            <person name="Marcotte E.M."/>
            <person name="Wallingford J.B."/>
            <person name="Ito Y."/>
            <person name="Asashima M."/>
            <person name="Ueno N."/>
            <person name="Matsuda Y."/>
            <person name="Veenstra G.J."/>
            <person name="Fujiyama A."/>
            <person name="Harland R.M."/>
            <person name="Taira M."/>
            <person name="Rokhsar D.S."/>
        </authorList>
    </citation>
    <scope>NUCLEOTIDE SEQUENCE [LARGE SCALE GENOMIC DNA]</scope>
    <source>
        <strain evidence="2">J</strain>
    </source>
</reference>
<evidence type="ECO:0000313" key="2">
    <source>
        <dbReference type="Proteomes" id="UP000694892"/>
    </source>
</evidence>
<sequence>MVMTVPGDQGRSWSRGEEFNFNSGRRKSISALVTGRQCPSSVCQGKRMALSLSKEREREGVNGVAVSALALESMSSSARVCKCRCNELSC</sequence>
<dbReference type="Proteomes" id="UP000694892">
    <property type="component" value="Chromosome 7S"/>
</dbReference>
<protein>
    <submittedName>
        <fullName evidence="1">Uncharacterized protein</fullName>
    </submittedName>
</protein>
<organism evidence="1 2">
    <name type="scientific">Xenopus laevis</name>
    <name type="common">African clawed frog</name>
    <dbReference type="NCBI Taxonomy" id="8355"/>
    <lineage>
        <taxon>Eukaryota</taxon>
        <taxon>Metazoa</taxon>
        <taxon>Chordata</taxon>
        <taxon>Craniata</taxon>
        <taxon>Vertebrata</taxon>
        <taxon>Euteleostomi</taxon>
        <taxon>Amphibia</taxon>
        <taxon>Batrachia</taxon>
        <taxon>Anura</taxon>
        <taxon>Pipoidea</taxon>
        <taxon>Pipidae</taxon>
        <taxon>Xenopodinae</taxon>
        <taxon>Xenopus</taxon>
        <taxon>Xenopus</taxon>
    </lineage>
</organism>